<feature type="transmembrane region" description="Helical" evidence="1">
    <location>
        <begin position="240"/>
        <end position="258"/>
    </location>
</feature>
<dbReference type="RefSeq" id="WP_227179620.1">
    <property type="nucleotide sequence ID" value="NZ_JAJBZT010000003.1"/>
</dbReference>
<keyword evidence="1" id="KW-0472">Membrane</keyword>
<accession>A0ABS8D4J5</accession>
<keyword evidence="1" id="KW-1133">Transmembrane helix</keyword>
<keyword evidence="1" id="KW-0812">Transmembrane</keyword>
<protein>
    <submittedName>
        <fullName evidence="2">TIGR00341 family protein</fullName>
    </submittedName>
</protein>
<reference evidence="2" key="1">
    <citation type="submission" date="2021-10" db="EMBL/GenBank/DDBJ databases">
        <title>The complete genome sequence of Leeia sp. TBRC 13508.</title>
        <authorList>
            <person name="Charoenyingcharoen P."/>
            <person name="Yukphan P."/>
        </authorList>
    </citation>
    <scope>NUCLEOTIDE SEQUENCE</scope>
    <source>
        <strain evidence="2">TBRC 13508</strain>
    </source>
</reference>
<sequence>MNSPYPEKRSSHSVRIRRVLKERFSLSDDKAEDAEIEYRIRDGVELRGATPWILMFAIFVASIGLNVNSTAVIIGAMLISPLMGPIMGVGLGLAVYDFDLVKRSLTNLFIATIISLIVSAIYFSLTPLQQTQSELLARTSPTLWDVLIALFGGLAGIIGITRKERSNVLPGVAIATALMPPVCTAGFGLATGQWRFFGGAMYLYAINCVFISLATVVGIRALRLKKHGFANPKAEHQVKLALLTIALVTSVPSGYLALDLVRQEVFRAKAQSFINQEFVFANAQVVDSKIDPDKREIDLSLLGEPIPAETLKNIEAKLAAASLEGTKIILHQAGENRVDVTALKSSLLSDLLKESQETIKLRDSQVEKLRAELALRDRLLGQATDVTKELKLLFPEVQQVMFTEGVIVDANGDKSKTIFLKVTADNNLTTPVKTRVSDWLKARLKSDEVMIQFEKSENS</sequence>
<dbReference type="Pfam" id="PF04087">
    <property type="entry name" value="DUF389"/>
    <property type="match status" value="1"/>
</dbReference>
<gene>
    <name evidence="2" type="ORF">LIN78_06225</name>
</gene>
<evidence type="ECO:0000313" key="2">
    <source>
        <dbReference type="EMBL" id="MCB6183136.1"/>
    </source>
</evidence>
<dbReference type="NCBIfam" id="TIGR00341">
    <property type="entry name" value="TIGR00341 family protein"/>
    <property type="match status" value="1"/>
</dbReference>
<dbReference type="InterPro" id="IPR005240">
    <property type="entry name" value="DUF389"/>
</dbReference>
<feature type="transmembrane region" description="Helical" evidence="1">
    <location>
        <begin position="168"/>
        <end position="190"/>
    </location>
</feature>
<feature type="transmembrane region" description="Helical" evidence="1">
    <location>
        <begin position="49"/>
        <end position="67"/>
    </location>
</feature>
<feature type="transmembrane region" description="Helical" evidence="1">
    <location>
        <begin position="73"/>
        <end position="96"/>
    </location>
</feature>
<dbReference type="PANTHER" id="PTHR20992">
    <property type="entry name" value="AT15442P-RELATED"/>
    <property type="match status" value="1"/>
</dbReference>
<dbReference type="EMBL" id="JAJBZT010000003">
    <property type="protein sequence ID" value="MCB6183136.1"/>
    <property type="molecule type" value="Genomic_DNA"/>
</dbReference>
<keyword evidence="3" id="KW-1185">Reference proteome</keyword>
<organism evidence="2 3">
    <name type="scientific">Leeia speluncae</name>
    <dbReference type="NCBI Taxonomy" id="2884804"/>
    <lineage>
        <taxon>Bacteria</taxon>
        <taxon>Pseudomonadati</taxon>
        <taxon>Pseudomonadota</taxon>
        <taxon>Betaproteobacteria</taxon>
        <taxon>Neisseriales</taxon>
        <taxon>Leeiaceae</taxon>
        <taxon>Leeia</taxon>
    </lineage>
</organism>
<feature type="transmembrane region" description="Helical" evidence="1">
    <location>
        <begin position="105"/>
        <end position="123"/>
    </location>
</feature>
<feature type="transmembrane region" description="Helical" evidence="1">
    <location>
        <begin position="196"/>
        <end position="219"/>
    </location>
</feature>
<feature type="transmembrane region" description="Helical" evidence="1">
    <location>
        <begin position="143"/>
        <end position="161"/>
    </location>
</feature>
<name>A0ABS8D4J5_9NEIS</name>
<proteinExistence type="predicted"/>
<comment type="caution">
    <text evidence="2">The sequence shown here is derived from an EMBL/GenBank/DDBJ whole genome shotgun (WGS) entry which is preliminary data.</text>
</comment>
<dbReference type="Proteomes" id="UP001165395">
    <property type="component" value="Unassembled WGS sequence"/>
</dbReference>
<evidence type="ECO:0000313" key="3">
    <source>
        <dbReference type="Proteomes" id="UP001165395"/>
    </source>
</evidence>
<dbReference type="PANTHER" id="PTHR20992:SF9">
    <property type="entry name" value="AT15442P-RELATED"/>
    <property type="match status" value="1"/>
</dbReference>
<evidence type="ECO:0000256" key="1">
    <source>
        <dbReference type="SAM" id="Phobius"/>
    </source>
</evidence>